<feature type="domain" description="4Fe-4S ferredoxin-type" evidence="7">
    <location>
        <begin position="67"/>
        <end position="96"/>
    </location>
</feature>
<reference evidence="9" key="1">
    <citation type="journal article" date="2019" name="Int. J. Syst. Evol. Microbiol.">
        <title>The Global Catalogue of Microorganisms (GCM) 10K type strain sequencing project: providing services to taxonomists for standard genome sequencing and annotation.</title>
        <authorList>
            <consortium name="The Broad Institute Genomics Platform"/>
            <consortium name="The Broad Institute Genome Sequencing Center for Infectious Disease"/>
            <person name="Wu L."/>
            <person name="Ma J."/>
        </authorList>
    </citation>
    <scope>NUCLEOTIDE SEQUENCE [LARGE SCALE GENOMIC DNA]</scope>
    <source>
        <strain evidence="9">KCTC 52165</strain>
    </source>
</reference>
<evidence type="ECO:0000256" key="4">
    <source>
        <dbReference type="ARBA" id="ARBA00023004"/>
    </source>
</evidence>
<dbReference type="GO" id="GO:0019154">
    <property type="term" value="F:glycolate dehydrogenase activity"/>
    <property type="evidence" value="ECO:0007669"/>
    <property type="project" value="UniProtKB-EC"/>
</dbReference>
<evidence type="ECO:0000313" key="8">
    <source>
        <dbReference type="EMBL" id="MFC3206172.1"/>
    </source>
</evidence>
<dbReference type="InterPro" id="IPR017900">
    <property type="entry name" value="4Fe4S_Fe_S_CS"/>
</dbReference>
<keyword evidence="5 6" id="KW-0411">Iron-sulfur</keyword>
<accession>A0ABV7KG87</accession>
<evidence type="ECO:0000256" key="1">
    <source>
        <dbReference type="ARBA" id="ARBA00022485"/>
    </source>
</evidence>
<sequence length="434" mass="46365">MQTNFSLAQLADPHVAESEKILRKCVHCGFCTATCPTYVTLGNELDSPRGRIYLIKDMLEGGRPADKEIVTHIDRCLSCLACMTTCPSGVNYMHLVDHARAHIEKTYRRPLANRMIRALLAAVLPYPQRFRAALKLAKLGRPFAGLLEKVPVLKPLSAMLRLAPAAVPAVSPMALPGAHPGQGAAKKGRVAILTGCAQPVLDPGINEATISLLNRLGVEVVVPQGEGCCGALVHHMGREEQALASARQNVDAWTREIENGGLDAIIITASGCGTTIKDYGFMLRLDPAYAEKAANVSALAKDITEYLATLDLPEPARKPGTVVAYHSACSMQHGQKIVRQPKELLAKAGFVVKEPREGHLCCGSAGTYNIMQPEISARLRDRKVKNIAATGAAVVATGNIGCITQIASAANMPVVHTIKLLDWAYGGPKPEGLA</sequence>
<dbReference type="EMBL" id="JBHRTK010000010">
    <property type="protein sequence ID" value="MFC3206172.1"/>
    <property type="molecule type" value="Genomic_DNA"/>
</dbReference>
<name>A0ABV7KG87_9HYPH</name>
<keyword evidence="3" id="KW-0677">Repeat</keyword>
<dbReference type="InterPro" id="IPR004017">
    <property type="entry name" value="Cys_rich_dom"/>
</dbReference>
<dbReference type="InterPro" id="IPR017896">
    <property type="entry name" value="4Fe4S_Fe-S-bd"/>
</dbReference>
<keyword evidence="9" id="KW-1185">Reference proteome</keyword>
<dbReference type="PIRSF" id="PIRSF000139">
    <property type="entry name" value="Glc_ox_4Fe-4S"/>
    <property type="match status" value="1"/>
</dbReference>
<keyword evidence="1 6" id="KW-0004">4Fe-4S</keyword>
<comment type="caution">
    <text evidence="8">The sequence shown here is derived from an EMBL/GenBank/DDBJ whole genome shotgun (WGS) entry which is preliminary data.</text>
</comment>
<comment type="cofactor">
    <cofactor evidence="6">
        <name>[4Fe-4S] cluster</name>
        <dbReference type="ChEBI" id="CHEBI:49883"/>
    </cofactor>
    <text evidence="6">Binds 2 [4Fe-4S] clusters.</text>
</comment>
<keyword evidence="2 6" id="KW-0479">Metal-binding</keyword>
<keyword evidence="8" id="KW-0560">Oxidoreductase</keyword>
<dbReference type="PROSITE" id="PS51379">
    <property type="entry name" value="4FE4S_FER_2"/>
    <property type="match status" value="2"/>
</dbReference>
<evidence type="ECO:0000256" key="5">
    <source>
        <dbReference type="ARBA" id="ARBA00023014"/>
    </source>
</evidence>
<proteinExistence type="predicted"/>
<dbReference type="NCBIfam" id="NF008434">
    <property type="entry name" value="PRK11274.1"/>
    <property type="match status" value="1"/>
</dbReference>
<dbReference type="InterPro" id="IPR012257">
    <property type="entry name" value="Glc_ox_4Fe-4S"/>
</dbReference>
<dbReference type="PANTHER" id="PTHR32479">
    <property type="entry name" value="GLYCOLATE OXIDASE IRON-SULFUR SUBUNIT"/>
    <property type="match status" value="1"/>
</dbReference>
<comment type="function">
    <text evidence="6">Component of a complex that catalyzes the oxidation of glycolate to glyoxylate.</text>
</comment>
<keyword evidence="6" id="KW-0249">Electron transport</keyword>
<evidence type="ECO:0000313" key="9">
    <source>
        <dbReference type="Proteomes" id="UP001595583"/>
    </source>
</evidence>
<comment type="catalytic activity">
    <reaction evidence="6">
        <text>(R)-lactate + A = pyruvate + AH2</text>
        <dbReference type="Rhea" id="RHEA:15089"/>
        <dbReference type="ChEBI" id="CHEBI:13193"/>
        <dbReference type="ChEBI" id="CHEBI:15361"/>
        <dbReference type="ChEBI" id="CHEBI:16004"/>
        <dbReference type="ChEBI" id="CHEBI:17499"/>
    </reaction>
</comment>
<dbReference type="Pfam" id="PF02754">
    <property type="entry name" value="CCG"/>
    <property type="match status" value="2"/>
</dbReference>
<evidence type="ECO:0000256" key="3">
    <source>
        <dbReference type="ARBA" id="ARBA00022737"/>
    </source>
</evidence>
<dbReference type="PROSITE" id="PS00198">
    <property type="entry name" value="4FE4S_FER_1"/>
    <property type="match status" value="1"/>
</dbReference>
<evidence type="ECO:0000256" key="6">
    <source>
        <dbReference type="PIRNR" id="PIRNR000139"/>
    </source>
</evidence>
<dbReference type="Proteomes" id="UP001595583">
    <property type="component" value="Unassembled WGS sequence"/>
</dbReference>
<protein>
    <recommendedName>
        <fullName evidence="6">Glycolate oxidase iron-sulfur subunit</fullName>
        <ecNumber evidence="6">1.1.99.14</ecNumber>
    </recommendedName>
</protein>
<organism evidence="8 9">
    <name type="scientific">Aquamicrobium soli</name>
    <dbReference type="NCBI Taxonomy" id="1811518"/>
    <lineage>
        <taxon>Bacteria</taxon>
        <taxon>Pseudomonadati</taxon>
        <taxon>Pseudomonadota</taxon>
        <taxon>Alphaproteobacteria</taxon>
        <taxon>Hyphomicrobiales</taxon>
        <taxon>Phyllobacteriaceae</taxon>
        <taxon>Aquamicrobium</taxon>
    </lineage>
</organism>
<dbReference type="Gene3D" id="1.10.1060.10">
    <property type="entry name" value="Alpha-helical ferredoxin"/>
    <property type="match status" value="1"/>
</dbReference>
<dbReference type="EC" id="1.1.99.14" evidence="6"/>
<dbReference type="Pfam" id="PF13183">
    <property type="entry name" value="Fer4_8"/>
    <property type="match status" value="1"/>
</dbReference>
<feature type="domain" description="4Fe-4S ferredoxin-type" evidence="7">
    <location>
        <begin position="16"/>
        <end position="44"/>
    </location>
</feature>
<keyword evidence="4 6" id="KW-0408">Iron</keyword>
<dbReference type="RefSeq" id="WP_378219990.1">
    <property type="nucleotide sequence ID" value="NZ_JBHRTK010000010.1"/>
</dbReference>
<dbReference type="SUPFAM" id="SSF54862">
    <property type="entry name" value="4Fe-4S ferredoxins"/>
    <property type="match status" value="1"/>
</dbReference>
<comment type="catalytic activity">
    <reaction evidence="6">
        <text>glycolate + A = glyoxylate + AH2</text>
        <dbReference type="Rhea" id="RHEA:21264"/>
        <dbReference type="ChEBI" id="CHEBI:13193"/>
        <dbReference type="ChEBI" id="CHEBI:17499"/>
        <dbReference type="ChEBI" id="CHEBI:29805"/>
        <dbReference type="ChEBI" id="CHEBI:36655"/>
        <dbReference type="EC" id="1.1.99.14"/>
    </reaction>
</comment>
<keyword evidence="6" id="KW-0813">Transport</keyword>
<dbReference type="InterPro" id="IPR009051">
    <property type="entry name" value="Helical_ferredxn"/>
</dbReference>
<dbReference type="PANTHER" id="PTHR32479:SF17">
    <property type="entry name" value="GLYCOLATE OXIDASE IRON-SULFUR SUBUNIT"/>
    <property type="match status" value="1"/>
</dbReference>
<evidence type="ECO:0000259" key="7">
    <source>
        <dbReference type="PROSITE" id="PS51379"/>
    </source>
</evidence>
<gene>
    <name evidence="8" type="primary">glcF</name>
    <name evidence="8" type="ORF">ACFOHJ_08120</name>
</gene>
<evidence type="ECO:0000256" key="2">
    <source>
        <dbReference type="ARBA" id="ARBA00022723"/>
    </source>
</evidence>